<sequence length="203" mass="23407">MKSELRVPELERSGRYLGLPFDWGASKRQVFGWILNRINIKLEGWKEQLISKAGKETLLKLVVQAIPQYAMSVFKIPVSICKAIEKKIANLWWKNSDSRAGLHWKHWEIMKMRKDRGGMGFKDLITVNKALLGKQAWQMIKNPNALWSKLLKGLYFNRTDLLHAETSSNPSWGWKSLLIRREAIAESSRWSIGSGESVQIKTD</sequence>
<protein>
    <submittedName>
        <fullName evidence="1">Uncharacterized protein</fullName>
    </submittedName>
</protein>
<dbReference type="EMBL" id="JBJKBG010000009">
    <property type="protein sequence ID" value="KAL3723765.1"/>
    <property type="molecule type" value="Genomic_DNA"/>
</dbReference>
<dbReference type="Proteomes" id="UP001634007">
    <property type="component" value="Unassembled WGS sequence"/>
</dbReference>
<proteinExistence type="predicted"/>
<name>A0ABD3JJ33_EUCGL</name>
<dbReference type="AlphaFoldDB" id="A0ABD3JJ33"/>
<evidence type="ECO:0000313" key="2">
    <source>
        <dbReference type="Proteomes" id="UP001634007"/>
    </source>
</evidence>
<accession>A0ABD3JJ33</accession>
<evidence type="ECO:0000313" key="1">
    <source>
        <dbReference type="EMBL" id="KAL3723765.1"/>
    </source>
</evidence>
<comment type="caution">
    <text evidence="1">The sequence shown here is derived from an EMBL/GenBank/DDBJ whole genome shotgun (WGS) entry which is preliminary data.</text>
</comment>
<dbReference type="PANTHER" id="PTHR33116:SF86">
    <property type="entry name" value="REVERSE TRANSCRIPTASE DOMAIN-CONTAINING PROTEIN"/>
    <property type="match status" value="1"/>
</dbReference>
<gene>
    <name evidence="1" type="ORF">ACJRO7_035867</name>
</gene>
<keyword evidence="2" id="KW-1185">Reference proteome</keyword>
<dbReference type="PANTHER" id="PTHR33116">
    <property type="entry name" value="REVERSE TRANSCRIPTASE ZINC-BINDING DOMAIN-CONTAINING PROTEIN-RELATED-RELATED"/>
    <property type="match status" value="1"/>
</dbReference>
<organism evidence="1 2">
    <name type="scientific">Eucalyptus globulus</name>
    <name type="common">Tasmanian blue gum</name>
    <dbReference type="NCBI Taxonomy" id="34317"/>
    <lineage>
        <taxon>Eukaryota</taxon>
        <taxon>Viridiplantae</taxon>
        <taxon>Streptophyta</taxon>
        <taxon>Embryophyta</taxon>
        <taxon>Tracheophyta</taxon>
        <taxon>Spermatophyta</taxon>
        <taxon>Magnoliopsida</taxon>
        <taxon>eudicotyledons</taxon>
        <taxon>Gunneridae</taxon>
        <taxon>Pentapetalae</taxon>
        <taxon>rosids</taxon>
        <taxon>malvids</taxon>
        <taxon>Myrtales</taxon>
        <taxon>Myrtaceae</taxon>
        <taxon>Myrtoideae</taxon>
        <taxon>Eucalypteae</taxon>
        <taxon>Eucalyptus</taxon>
    </lineage>
</organism>
<reference evidence="1 2" key="1">
    <citation type="submission" date="2024-11" db="EMBL/GenBank/DDBJ databases">
        <title>Chromosome-level genome assembly of Eucalyptus globulus Labill. provides insights into its genome evolution.</title>
        <authorList>
            <person name="Li X."/>
        </authorList>
    </citation>
    <scope>NUCLEOTIDE SEQUENCE [LARGE SCALE GENOMIC DNA]</scope>
    <source>
        <strain evidence="1">CL2024</strain>
        <tissue evidence="1">Fresh tender leaves</tissue>
    </source>
</reference>